<gene>
    <name evidence="1" type="ORF">H7B90_20370</name>
</gene>
<proteinExistence type="predicted"/>
<name>A0A841TZQ7_9BACL</name>
<dbReference type="AlphaFoldDB" id="A0A841TZQ7"/>
<sequence length="166" mass="19099">MGTRLLSESLIRKRFPHLRYVRIHTGGKHMATIYAWNDQLRLEDADRTALKRFAATDLIPYVCFRIKEYSKIQDEKVPPVDEVPECIQRAAMNRSLDLQGIVNVMNGLFSSGRISFNEYNPWTGTIYLSVRTPAALTDVEKELIDRYLYELIPLGATFEIDYGVPV</sequence>
<evidence type="ECO:0000313" key="2">
    <source>
        <dbReference type="Proteomes" id="UP000553776"/>
    </source>
</evidence>
<evidence type="ECO:0000313" key="1">
    <source>
        <dbReference type="EMBL" id="MBB6693756.1"/>
    </source>
</evidence>
<dbReference type="Proteomes" id="UP000553776">
    <property type="component" value="Unassembled WGS sequence"/>
</dbReference>
<reference evidence="1 2" key="1">
    <citation type="submission" date="2020-08" db="EMBL/GenBank/DDBJ databases">
        <title>Cohnella phylogeny.</title>
        <authorList>
            <person name="Dunlap C."/>
        </authorList>
    </citation>
    <scope>NUCLEOTIDE SEQUENCE [LARGE SCALE GENOMIC DNA]</scope>
    <source>
        <strain evidence="1 2">DSM 25239</strain>
    </source>
</reference>
<protein>
    <submittedName>
        <fullName evidence="1">Uncharacterized protein</fullName>
    </submittedName>
</protein>
<dbReference type="EMBL" id="JACJVR010000079">
    <property type="protein sequence ID" value="MBB6693756.1"/>
    <property type="molecule type" value="Genomic_DNA"/>
</dbReference>
<accession>A0A841TZQ7</accession>
<keyword evidence="2" id="KW-1185">Reference proteome</keyword>
<comment type="caution">
    <text evidence="1">The sequence shown here is derived from an EMBL/GenBank/DDBJ whole genome shotgun (WGS) entry which is preliminary data.</text>
</comment>
<organism evidence="1 2">
    <name type="scientific">Cohnella xylanilytica</name>
    <dbReference type="NCBI Taxonomy" id="557555"/>
    <lineage>
        <taxon>Bacteria</taxon>
        <taxon>Bacillati</taxon>
        <taxon>Bacillota</taxon>
        <taxon>Bacilli</taxon>
        <taxon>Bacillales</taxon>
        <taxon>Paenibacillaceae</taxon>
        <taxon>Cohnella</taxon>
    </lineage>
</organism>